<feature type="non-terminal residue" evidence="1">
    <location>
        <position position="46"/>
    </location>
</feature>
<dbReference type="EMBL" id="UINC01159834">
    <property type="protein sequence ID" value="SVD58140.1"/>
    <property type="molecule type" value="Genomic_DNA"/>
</dbReference>
<gene>
    <name evidence="1" type="ORF">METZ01_LOCUS410994</name>
</gene>
<organism evidence="1">
    <name type="scientific">marine metagenome</name>
    <dbReference type="NCBI Taxonomy" id="408172"/>
    <lineage>
        <taxon>unclassified sequences</taxon>
        <taxon>metagenomes</taxon>
        <taxon>ecological metagenomes</taxon>
    </lineage>
</organism>
<reference evidence="1" key="1">
    <citation type="submission" date="2018-05" db="EMBL/GenBank/DDBJ databases">
        <authorList>
            <person name="Lanie J.A."/>
            <person name="Ng W.-L."/>
            <person name="Kazmierczak K.M."/>
            <person name="Andrzejewski T.M."/>
            <person name="Davidsen T.M."/>
            <person name="Wayne K.J."/>
            <person name="Tettelin H."/>
            <person name="Glass J.I."/>
            <person name="Rusch D."/>
            <person name="Podicherti R."/>
            <person name="Tsui H.-C.T."/>
            <person name="Winkler M.E."/>
        </authorList>
    </citation>
    <scope>NUCLEOTIDE SEQUENCE</scope>
</reference>
<evidence type="ECO:0000313" key="1">
    <source>
        <dbReference type="EMBL" id="SVD58140.1"/>
    </source>
</evidence>
<protein>
    <submittedName>
        <fullName evidence="1">Uncharacterized protein</fullName>
    </submittedName>
</protein>
<sequence length="46" mass="5341">MIIHGIFPPIFDNKFSEYIKKAQKRINEISITTPKAWGDSSTTIRF</sequence>
<name>A0A382WHN2_9ZZZZ</name>
<accession>A0A382WHN2</accession>
<proteinExistence type="predicted"/>
<dbReference type="AlphaFoldDB" id="A0A382WHN2"/>